<keyword evidence="1" id="KW-0472">Membrane</keyword>
<accession>A0A1R3J5W6</accession>
<dbReference type="PANTHER" id="PTHR33355:SF11">
    <property type="entry name" value="WALL-ASSOCIATED RECEPTOR KINASE GALACTURONAN-BINDING DOMAIN-CONTAINING PROTEIN"/>
    <property type="match status" value="1"/>
</dbReference>
<dbReference type="Proteomes" id="UP000187203">
    <property type="component" value="Unassembled WGS sequence"/>
</dbReference>
<evidence type="ECO:0000313" key="2">
    <source>
        <dbReference type="EMBL" id="OMO90202.1"/>
    </source>
</evidence>
<sequence length="312" mass="34946">MFYTFSSPLIIKGNIPAILFLSSDQGPNKHQENRNRMQIFKKLNFLHFLLSLTLFFATSIAQLLSPTKQCGNIELQTPLLSQNLSISSPLNRMIKCKSQKLYFRTSIGLFPISAIDYVSKTITVSHPSCSSSQHYVSPAILSEGFPSPPQPNSLLLFNCSNKRHPISSLTRNCSHLHICKAASKVQEDEIKVTQPYSCLLVQDVEKLDIDFHPSDLSCTDYRRVHRSRSLTEEDYGGVELGTRISFDVPDHVPDICNECRKPNGNCGVGLRCICHAKECKDKVVSAARSLSNGIIVLFPLISVTVIMNFWKL</sequence>
<gene>
    <name evidence="2" type="ORF">COLO4_19306</name>
</gene>
<proteinExistence type="predicted"/>
<dbReference type="PANTHER" id="PTHR33355">
    <property type="entry name" value="WALL-ASSOCIATED RECEPTOR KINASE CARBOXY-TERMINAL PROTEIN-RELATED"/>
    <property type="match status" value="1"/>
</dbReference>
<keyword evidence="3" id="KW-1185">Reference proteome</keyword>
<keyword evidence="1" id="KW-1133">Transmembrane helix</keyword>
<dbReference type="AlphaFoldDB" id="A0A1R3J5W6"/>
<dbReference type="EMBL" id="AWUE01016581">
    <property type="protein sequence ID" value="OMO90202.1"/>
    <property type="molecule type" value="Genomic_DNA"/>
</dbReference>
<feature type="transmembrane region" description="Helical" evidence="1">
    <location>
        <begin position="43"/>
        <end position="64"/>
    </location>
</feature>
<comment type="caution">
    <text evidence="2">The sequence shown here is derived from an EMBL/GenBank/DDBJ whole genome shotgun (WGS) entry which is preliminary data.</text>
</comment>
<evidence type="ECO:0000313" key="3">
    <source>
        <dbReference type="Proteomes" id="UP000187203"/>
    </source>
</evidence>
<organism evidence="2 3">
    <name type="scientific">Corchorus olitorius</name>
    <dbReference type="NCBI Taxonomy" id="93759"/>
    <lineage>
        <taxon>Eukaryota</taxon>
        <taxon>Viridiplantae</taxon>
        <taxon>Streptophyta</taxon>
        <taxon>Embryophyta</taxon>
        <taxon>Tracheophyta</taxon>
        <taxon>Spermatophyta</taxon>
        <taxon>Magnoliopsida</taxon>
        <taxon>eudicotyledons</taxon>
        <taxon>Gunneridae</taxon>
        <taxon>Pentapetalae</taxon>
        <taxon>rosids</taxon>
        <taxon>malvids</taxon>
        <taxon>Malvales</taxon>
        <taxon>Malvaceae</taxon>
        <taxon>Grewioideae</taxon>
        <taxon>Apeibeae</taxon>
        <taxon>Corchorus</taxon>
    </lineage>
</organism>
<evidence type="ECO:0000256" key="1">
    <source>
        <dbReference type="SAM" id="Phobius"/>
    </source>
</evidence>
<dbReference type="OrthoDB" id="1870516at2759"/>
<name>A0A1R3J5W6_9ROSI</name>
<keyword evidence="1" id="KW-0812">Transmembrane</keyword>
<reference evidence="3" key="1">
    <citation type="submission" date="2013-09" db="EMBL/GenBank/DDBJ databases">
        <title>Corchorus olitorius genome sequencing.</title>
        <authorList>
            <person name="Alam M."/>
            <person name="Haque M.S."/>
            <person name="Islam M.S."/>
            <person name="Emdad E.M."/>
            <person name="Islam M.M."/>
            <person name="Ahmed B."/>
            <person name="Halim A."/>
            <person name="Hossen Q.M.M."/>
            <person name="Hossain M.Z."/>
            <person name="Ahmed R."/>
            <person name="Khan M.M."/>
            <person name="Islam R."/>
            <person name="Rashid M.M."/>
            <person name="Khan S.A."/>
            <person name="Rahman M.S."/>
            <person name="Alam M."/>
            <person name="Yahiya A.S."/>
            <person name="Khan M.S."/>
            <person name="Azam M.S."/>
            <person name="Haque T."/>
            <person name="Lashkar M.Z.H."/>
            <person name="Akhand A.I."/>
            <person name="Morshed G."/>
            <person name="Roy S."/>
            <person name="Uddin K.S."/>
            <person name="Rabeya T."/>
            <person name="Hossain A.S."/>
            <person name="Chowdhury A."/>
            <person name="Snigdha A.R."/>
            <person name="Mortoza M.S."/>
            <person name="Matin S.A."/>
            <person name="Hoque S.M.E."/>
            <person name="Islam M.K."/>
            <person name="Roy D.K."/>
            <person name="Haider R."/>
            <person name="Moosa M.M."/>
            <person name="Elias S.M."/>
            <person name="Hasan A.M."/>
            <person name="Jahan S."/>
            <person name="Shafiuddin M."/>
            <person name="Mahmood N."/>
            <person name="Shommy N.S."/>
        </authorList>
    </citation>
    <scope>NUCLEOTIDE SEQUENCE [LARGE SCALE GENOMIC DNA]</scope>
    <source>
        <strain evidence="3">cv. O-4</strain>
    </source>
</reference>
<protein>
    <submittedName>
        <fullName evidence="2">Uncharacterized protein</fullName>
    </submittedName>
</protein>